<dbReference type="AlphaFoldDB" id="A0AAD5U688"/>
<organism evidence="1 2">
    <name type="scientific">Clydaea vesicula</name>
    <dbReference type="NCBI Taxonomy" id="447962"/>
    <lineage>
        <taxon>Eukaryota</taxon>
        <taxon>Fungi</taxon>
        <taxon>Fungi incertae sedis</taxon>
        <taxon>Chytridiomycota</taxon>
        <taxon>Chytridiomycota incertae sedis</taxon>
        <taxon>Chytridiomycetes</taxon>
        <taxon>Lobulomycetales</taxon>
        <taxon>Lobulomycetaceae</taxon>
        <taxon>Clydaea</taxon>
    </lineage>
</organism>
<sequence>MAIKRGPVKGLKTLLVEKISSLENEMKSQNKLIVNESNLNKTNLSIRDSYCNLPSDQCTIQNQAFSNGVSNLTFTPSTTYIPAADDNLLTAEENNLFISNSFNFFSNLTNIPESPQFYPNFDRTFSSNLQLLFPDPNINASTIDFEITQLRNRLIEQCKEEDFFNKIEGANAFPNYLLNAIAAIVSSKSTHPLLFTEKFGGPRNASRMWALKADEEVSNLDPTAENFTAETLQTILMLSIHFFESDEPRDSQKANHWMFEYFQIHETTTFHPLQNTTGVEDRRKVWASLMVLTTICSRPLIAQEDDLMWMTCTKSWTDLGIPLEDDGLLTYGAERISNTMEIMFLYRKVIRHIFMPTTGTSAGSSTMSLVLKAPSFLQLNNALLQWLQKTSSKYQSILDLSDFYDGVREIKFENWDLRKKNCRLTLIFLLALTMLHQNQQKKLNTFHSHNVDNNSACTQEEEHELETDTRETTTLLCNISLKEDAVKGNSFLMILLIIRAVASLIYVPKDVQLIYPQNYKKFFGNKIRNIL</sequence>
<gene>
    <name evidence="1" type="ORF">HK099_005803</name>
</gene>
<dbReference type="CDD" id="cd12148">
    <property type="entry name" value="fungal_TF_MHR"/>
    <property type="match status" value="1"/>
</dbReference>
<reference evidence="1" key="1">
    <citation type="submission" date="2020-05" db="EMBL/GenBank/DDBJ databases">
        <title>Phylogenomic resolution of chytrid fungi.</title>
        <authorList>
            <person name="Stajich J.E."/>
            <person name="Amses K."/>
            <person name="Simmons R."/>
            <person name="Seto K."/>
            <person name="Myers J."/>
            <person name="Bonds A."/>
            <person name="Quandt C.A."/>
            <person name="Barry K."/>
            <person name="Liu P."/>
            <person name="Grigoriev I."/>
            <person name="Longcore J.E."/>
            <person name="James T.Y."/>
        </authorList>
    </citation>
    <scope>NUCLEOTIDE SEQUENCE</scope>
    <source>
        <strain evidence="1">JEL0476</strain>
    </source>
</reference>
<keyword evidence="2" id="KW-1185">Reference proteome</keyword>
<name>A0AAD5U688_9FUNG</name>
<dbReference type="Proteomes" id="UP001211065">
    <property type="component" value="Unassembled WGS sequence"/>
</dbReference>
<comment type="caution">
    <text evidence="1">The sequence shown here is derived from an EMBL/GenBank/DDBJ whole genome shotgun (WGS) entry which is preliminary data.</text>
</comment>
<evidence type="ECO:0000313" key="1">
    <source>
        <dbReference type="EMBL" id="KAJ3225978.1"/>
    </source>
</evidence>
<protein>
    <submittedName>
        <fullName evidence="1">Uncharacterized protein</fullName>
    </submittedName>
</protein>
<dbReference type="EMBL" id="JADGJW010000047">
    <property type="protein sequence ID" value="KAJ3225978.1"/>
    <property type="molecule type" value="Genomic_DNA"/>
</dbReference>
<evidence type="ECO:0000313" key="2">
    <source>
        <dbReference type="Proteomes" id="UP001211065"/>
    </source>
</evidence>
<accession>A0AAD5U688</accession>
<proteinExistence type="predicted"/>